<accession>A0AAN7UT61</accession>
<proteinExistence type="predicted"/>
<evidence type="ECO:0000256" key="1">
    <source>
        <dbReference type="SAM" id="MobiDB-lite"/>
    </source>
</evidence>
<name>A0AAN7UT61_9PEZI</name>
<dbReference type="Proteomes" id="UP001305414">
    <property type="component" value="Unassembled WGS sequence"/>
</dbReference>
<protein>
    <submittedName>
        <fullName evidence="2">Uncharacterized protein</fullName>
    </submittedName>
</protein>
<dbReference type="InterPro" id="IPR027796">
    <property type="entry name" value="OTT_1508_deam-like"/>
</dbReference>
<dbReference type="EMBL" id="JAWHQM010000048">
    <property type="protein sequence ID" value="KAK5635113.1"/>
    <property type="molecule type" value="Genomic_DNA"/>
</dbReference>
<evidence type="ECO:0000313" key="3">
    <source>
        <dbReference type="Proteomes" id="UP001305414"/>
    </source>
</evidence>
<organism evidence="2 3">
    <name type="scientific">Xylaria bambusicola</name>
    <dbReference type="NCBI Taxonomy" id="326684"/>
    <lineage>
        <taxon>Eukaryota</taxon>
        <taxon>Fungi</taxon>
        <taxon>Dikarya</taxon>
        <taxon>Ascomycota</taxon>
        <taxon>Pezizomycotina</taxon>
        <taxon>Sordariomycetes</taxon>
        <taxon>Xylariomycetidae</taxon>
        <taxon>Xylariales</taxon>
        <taxon>Xylariaceae</taxon>
        <taxon>Xylaria</taxon>
    </lineage>
</organism>
<evidence type="ECO:0000313" key="2">
    <source>
        <dbReference type="EMBL" id="KAK5635113.1"/>
    </source>
</evidence>
<gene>
    <name evidence="2" type="ORF">RRF57_010825</name>
</gene>
<dbReference type="Pfam" id="PF14441">
    <property type="entry name" value="OTT_1508_deam"/>
    <property type="match status" value="1"/>
</dbReference>
<keyword evidence="3" id="KW-1185">Reference proteome</keyword>
<dbReference type="AlphaFoldDB" id="A0AAN7UT61"/>
<feature type="compositionally biased region" description="Polar residues" evidence="1">
    <location>
        <begin position="18"/>
        <end position="27"/>
    </location>
</feature>
<feature type="region of interest" description="Disordered" evidence="1">
    <location>
        <begin position="1"/>
        <end position="34"/>
    </location>
</feature>
<comment type="caution">
    <text evidence="2">The sequence shown here is derived from an EMBL/GenBank/DDBJ whole genome shotgun (WGS) entry which is preliminary data.</text>
</comment>
<sequence>MPPQRNRNAPSPVETKSHQLTSPQSSTKTEEGSLHGTLVELSAALAILEAVEPQQESPGSIRYRTLEVEQFDSASKGSFREGFDIKLSDILWAFAVIFSKSRTGKHVVASVLREQTQEDDNSKSVFTLFLTTNDGFWPDEYEEYKRRWEKTVNCEKTPLGFPSALWKYLTDFCSDRISDYAEQARKCVLGIPRDEYAPTTNLKEECNKTFDDIEKWSHGIHKLLIELKEDLSKRSWNKAVLVNKSWKALLALSDNSGRFQHLIYDRQCPDRCDLILKCVENLAKVRKAYLIFAKFQKILLQKGAQLKIELLGKTYASEAKAAVDRLISDQKGDKMRKYIDQAKKAIKGQKGTPPHCEIQMLVHFSRADKKGVWNLIGCSKRPCYACAHLIKASDFLFSESHGKAYHQYFLSIENWLEYEGNGEIKAAIKELRKKAVESVRRYRTGERLCFHAEPDSPTFQHWRFEGLRKLDTPPSTQ</sequence>
<reference evidence="2 3" key="1">
    <citation type="submission" date="2023-10" db="EMBL/GenBank/DDBJ databases">
        <title>Draft genome sequence of Xylaria bambusicola isolate GMP-LS, the root and basal stem rot pathogen of sugarcane in Indonesia.</title>
        <authorList>
            <person name="Selvaraj P."/>
            <person name="Muralishankar V."/>
            <person name="Muruganantham S."/>
            <person name="Sp S."/>
            <person name="Haryani S."/>
            <person name="Lau K.J.X."/>
            <person name="Naqvi N.I."/>
        </authorList>
    </citation>
    <scope>NUCLEOTIDE SEQUENCE [LARGE SCALE GENOMIC DNA]</scope>
    <source>
        <strain evidence="2">GMP-LS</strain>
    </source>
</reference>